<name>A0A2Z6SD53_9GLOM</name>
<evidence type="ECO:0000313" key="2">
    <source>
        <dbReference type="Proteomes" id="UP000247702"/>
    </source>
</evidence>
<gene>
    <name evidence="1" type="ORF">RclHR1_07490007</name>
</gene>
<dbReference type="AlphaFoldDB" id="A0A2Z6SD53"/>
<dbReference type="EMBL" id="BEXD01004147">
    <property type="protein sequence ID" value="GBC07462.1"/>
    <property type="molecule type" value="Genomic_DNA"/>
</dbReference>
<evidence type="ECO:0000313" key="1">
    <source>
        <dbReference type="EMBL" id="GBC07462.1"/>
    </source>
</evidence>
<proteinExistence type="predicted"/>
<sequence>MCKNSFDILANTEVSNNNNDYESDNVSKIFEKVKINNSLPCNSPTKIPYYLSGLFEDICFQCEKIPKEGDEKSNNQVNIEEGYYYYCNECYITVDSKKEEIGKLNYNNQKRR</sequence>
<dbReference type="Proteomes" id="UP000247702">
    <property type="component" value="Unassembled WGS sequence"/>
</dbReference>
<keyword evidence="2" id="KW-1185">Reference proteome</keyword>
<reference evidence="1 2" key="1">
    <citation type="submission" date="2017-11" db="EMBL/GenBank/DDBJ databases">
        <title>The genome of Rhizophagus clarus HR1 reveals common genetic basis of auxotrophy among arbuscular mycorrhizal fungi.</title>
        <authorList>
            <person name="Kobayashi Y."/>
        </authorList>
    </citation>
    <scope>NUCLEOTIDE SEQUENCE [LARGE SCALE GENOMIC DNA]</scope>
    <source>
        <strain evidence="1 2">HR1</strain>
    </source>
</reference>
<organism evidence="1 2">
    <name type="scientific">Rhizophagus clarus</name>
    <dbReference type="NCBI Taxonomy" id="94130"/>
    <lineage>
        <taxon>Eukaryota</taxon>
        <taxon>Fungi</taxon>
        <taxon>Fungi incertae sedis</taxon>
        <taxon>Mucoromycota</taxon>
        <taxon>Glomeromycotina</taxon>
        <taxon>Glomeromycetes</taxon>
        <taxon>Glomerales</taxon>
        <taxon>Glomeraceae</taxon>
        <taxon>Rhizophagus</taxon>
    </lineage>
</organism>
<accession>A0A2Z6SD53</accession>
<protein>
    <submittedName>
        <fullName evidence="1">Uncharacterized protein</fullName>
    </submittedName>
</protein>
<comment type="caution">
    <text evidence="1">The sequence shown here is derived from an EMBL/GenBank/DDBJ whole genome shotgun (WGS) entry which is preliminary data.</text>
</comment>